<protein>
    <submittedName>
        <fullName evidence="2">Uncharacterized protein</fullName>
    </submittedName>
</protein>
<dbReference type="Proteomes" id="UP000296049">
    <property type="component" value="Unassembled WGS sequence"/>
</dbReference>
<evidence type="ECO:0000256" key="1">
    <source>
        <dbReference type="SAM" id="MobiDB-lite"/>
    </source>
</evidence>
<dbReference type="EMBL" id="KB743668">
    <property type="protein sequence ID" value="EOA97505.1"/>
    <property type="molecule type" value="Genomic_DNA"/>
</dbReference>
<feature type="region of interest" description="Disordered" evidence="1">
    <location>
        <begin position="288"/>
        <end position="323"/>
    </location>
</feature>
<accession>R0JJR6</accession>
<organism evidence="2 3">
    <name type="scientific">Anas platyrhynchos</name>
    <name type="common">Mallard</name>
    <name type="synonym">Anas boschas</name>
    <dbReference type="NCBI Taxonomy" id="8839"/>
    <lineage>
        <taxon>Eukaryota</taxon>
        <taxon>Metazoa</taxon>
        <taxon>Chordata</taxon>
        <taxon>Craniata</taxon>
        <taxon>Vertebrata</taxon>
        <taxon>Euteleostomi</taxon>
        <taxon>Archelosauria</taxon>
        <taxon>Archosauria</taxon>
        <taxon>Dinosauria</taxon>
        <taxon>Saurischia</taxon>
        <taxon>Theropoda</taxon>
        <taxon>Coelurosauria</taxon>
        <taxon>Aves</taxon>
        <taxon>Neognathae</taxon>
        <taxon>Galloanserae</taxon>
        <taxon>Anseriformes</taxon>
        <taxon>Anatidae</taxon>
        <taxon>Anatinae</taxon>
        <taxon>Anas</taxon>
    </lineage>
</organism>
<gene>
    <name evidence="2" type="ORF">Anapl_17693</name>
</gene>
<evidence type="ECO:0000313" key="3">
    <source>
        <dbReference type="Proteomes" id="UP000296049"/>
    </source>
</evidence>
<evidence type="ECO:0000313" key="2">
    <source>
        <dbReference type="EMBL" id="EOA97505.1"/>
    </source>
</evidence>
<reference evidence="3" key="1">
    <citation type="journal article" date="2013" name="Nat. Genet.">
        <title>The duck genome and transcriptome provide insight into an avian influenza virus reservoir species.</title>
        <authorList>
            <person name="Huang Y."/>
            <person name="Li Y."/>
            <person name="Burt D.W."/>
            <person name="Chen H."/>
            <person name="Zhang Y."/>
            <person name="Qian W."/>
            <person name="Kim H."/>
            <person name="Gan S."/>
            <person name="Zhao Y."/>
            <person name="Li J."/>
            <person name="Yi K."/>
            <person name="Feng H."/>
            <person name="Zhu P."/>
            <person name="Li B."/>
            <person name="Liu Q."/>
            <person name="Fairley S."/>
            <person name="Magor K.E."/>
            <person name="Du Z."/>
            <person name="Hu X."/>
            <person name="Goodman L."/>
            <person name="Tafer H."/>
            <person name="Vignal A."/>
            <person name="Lee T."/>
            <person name="Kim K.W."/>
            <person name="Sheng Z."/>
            <person name="An Y."/>
            <person name="Searle S."/>
            <person name="Herrero J."/>
            <person name="Groenen M.A."/>
            <person name="Crooijmans R.P."/>
            <person name="Faraut T."/>
            <person name="Cai Q."/>
            <person name="Webster R.G."/>
            <person name="Aldridge J.R."/>
            <person name="Warren W.C."/>
            <person name="Bartschat S."/>
            <person name="Kehr S."/>
            <person name="Marz M."/>
            <person name="Stadler P.F."/>
            <person name="Smith J."/>
            <person name="Kraus R.H."/>
            <person name="Zhao Y."/>
            <person name="Ren L."/>
            <person name="Fei J."/>
            <person name="Morisson M."/>
            <person name="Kaiser P."/>
            <person name="Griffin D.K."/>
            <person name="Rao M."/>
            <person name="Pitel F."/>
            <person name="Wang J."/>
            <person name="Li N."/>
        </authorList>
    </citation>
    <scope>NUCLEOTIDE SEQUENCE [LARGE SCALE GENOMIC DNA]</scope>
</reference>
<keyword evidence="3" id="KW-1185">Reference proteome</keyword>
<feature type="region of interest" description="Disordered" evidence="1">
    <location>
        <begin position="103"/>
        <end position="132"/>
    </location>
</feature>
<dbReference type="AlphaFoldDB" id="R0JJR6"/>
<name>R0JJR6_ANAPL</name>
<sequence>MTVQGGRSKARQLRFPVGDMLSTWHQSITVRVTATWYPDLTNFCTEKETDSKKVDICSLHCSMQPSVFLTIGYNNTDTTQMQCILPELLPAQTRNRCSAASVPTAKVQGGEGEALPVEPRKTQRTHTHATSGQSQVYAALASHCLMTVHVCSERHGEIPGFRGPGPPPHPSVTPSCEDIHISQRCVLVMAERANQSRGKTASCSRLTPENLGRQRLYKIRWKQAFLTVFEGPPDERKRSRHNNVILQLMTNGNGKDCWFVSSFPVPEGYFLRESLGQRVALPLRGKKEQLQARAAPRPIPGKRRASPGRNAAGNGTGNSPGCTHLQLKPVQQLGYTELLRTESRKTAASCDITVLRSPTKIQECFEALNAMRFHPLLAMLKDSFDVPEQGGEEASGTPWLPCRAPVHCTSLQTLTLQLISQKYLQVIKPLPACPCNLHPSKSMCSKPYLYLLRLGSHTESRRDPESQLNK</sequence>
<proteinExistence type="predicted"/>